<comment type="caution">
    <text evidence="1">The sequence shown here is derived from an EMBL/GenBank/DDBJ whole genome shotgun (WGS) entry which is preliminary data.</text>
</comment>
<sequence length="97" mass="11512">MNRKKLIYSILKEIDQGNEPKQSDYEINFEQWVEIILLIRDEGYAKNISVLFADNEVYFISISSAKVTMKGIDYLEQNNTFARTYKGLKEIRQWIKL</sequence>
<evidence type="ECO:0000313" key="1">
    <source>
        <dbReference type="EMBL" id="PLT29825.1"/>
    </source>
</evidence>
<dbReference type="Proteomes" id="UP000234748">
    <property type="component" value="Unassembled WGS sequence"/>
</dbReference>
<evidence type="ECO:0008006" key="3">
    <source>
        <dbReference type="Google" id="ProtNLM"/>
    </source>
</evidence>
<organism evidence="1 2">
    <name type="scientific">Peribacillus deserti</name>
    <dbReference type="NCBI Taxonomy" id="673318"/>
    <lineage>
        <taxon>Bacteria</taxon>
        <taxon>Bacillati</taxon>
        <taxon>Bacillota</taxon>
        <taxon>Bacilli</taxon>
        <taxon>Bacillales</taxon>
        <taxon>Bacillaceae</taxon>
        <taxon>Peribacillus</taxon>
    </lineage>
</organism>
<accession>A0A2N5M654</accession>
<dbReference type="SUPFAM" id="SSF46785">
    <property type="entry name" value="Winged helix' DNA-binding domain"/>
    <property type="match status" value="1"/>
</dbReference>
<dbReference type="Gene3D" id="1.10.10.10">
    <property type="entry name" value="Winged helix-like DNA-binding domain superfamily/Winged helix DNA-binding domain"/>
    <property type="match status" value="1"/>
</dbReference>
<protein>
    <recommendedName>
        <fullName evidence="3">YjcQ protein</fullName>
    </recommendedName>
</protein>
<reference evidence="1 2" key="1">
    <citation type="submission" date="2017-11" db="EMBL/GenBank/DDBJ databases">
        <title>Comparitive Functional Genomics of Dry Heat Resistant strains isolated from the Viking Spacecraft.</title>
        <authorList>
            <person name="Seuylemezian A."/>
            <person name="Cooper K."/>
            <person name="Vaishampayan P."/>
        </authorList>
    </citation>
    <scope>NUCLEOTIDE SEQUENCE [LARGE SCALE GENOMIC DNA]</scope>
    <source>
        <strain evidence="1 2">V1-29</strain>
    </source>
</reference>
<dbReference type="OrthoDB" id="2085166at2"/>
<dbReference type="RefSeq" id="WP_101642058.1">
    <property type="nucleotide sequence ID" value="NZ_PGUY01000033.1"/>
</dbReference>
<dbReference type="Pfam" id="PF09639">
    <property type="entry name" value="YjcQ"/>
    <property type="match status" value="1"/>
</dbReference>
<dbReference type="EMBL" id="PGUY01000033">
    <property type="protein sequence ID" value="PLT29825.1"/>
    <property type="molecule type" value="Genomic_DNA"/>
</dbReference>
<dbReference type="AlphaFoldDB" id="A0A2N5M654"/>
<dbReference type="InterPro" id="IPR036390">
    <property type="entry name" value="WH_DNA-bd_sf"/>
</dbReference>
<name>A0A2N5M654_9BACI</name>
<proteinExistence type="predicted"/>
<dbReference type="InterPro" id="IPR018597">
    <property type="entry name" value="Phage_Tuc2009_YjcQ"/>
</dbReference>
<keyword evidence="2" id="KW-1185">Reference proteome</keyword>
<dbReference type="InterPro" id="IPR036388">
    <property type="entry name" value="WH-like_DNA-bd_sf"/>
</dbReference>
<gene>
    <name evidence="1" type="ORF">CUU66_11015</name>
</gene>
<evidence type="ECO:0000313" key="2">
    <source>
        <dbReference type="Proteomes" id="UP000234748"/>
    </source>
</evidence>